<keyword evidence="5 9" id="KW-0540">Nuclease</keyword>
<dbReference type="PANTHER" id="PTHR15728">
    <property type="entry name" value="DEADENYLATION COMPLEX CATALYTIC SUBUNIT PAN2"/>
    <property type="match status" value="1"/>
</dbReference>
<comment type="domain">
    <text evidence="9">Contains a pseudo-UCH domain. This ubiquitin C-terminal hydrolase (UCH)-like or ubiquitin specific protease (USP)-like domain is predicted to be catalytically inactive because it lacks the active site catalytic triad characteristic of thiol proteases, with residues at the equivalent structural positions that are incompatible with catalysis, and it cannot bind ubiquitin. It functions as a structural scaffold for intra- and intermolecular interactions in the complex.</text>
</comment>
<evidence type="ECO:0000256" key="3">
    <source>
        <dbReference type="ARBA" id="ARBA00022574"/>
    </source>
</evidence>
<name>A0A1Y2F603_9BASI</name>
<comment type="catalytic activity">
    <reaction evidence="9">
        <text>Exonucleolytic cleavage of poly(A) to 5'-AMP.</text>
        <dbReference type="EC" id="3.1.13.4"/>
    </reaction>
</comment>
<comment type="activity regulation">
    <text evidence="9">Positively regulated by the regulatory subunit PAN3.</text>
</comment>
<evidence type="ECO:0000259" key="11">
    <source>
        <dbReference type="PROSITE" id="PS50235"/>
    </source>
</evidence>
<dbReference type="SUPFAM" id="SSF54001">
    <property type="entry name" value="Cysteine proteinases"/>
    <property type="match status" value="1"/>
</dbReference>
<dbReference type="InterPro" id="IPR012337">
    <property type="entry name" value="RNaseH-like_sf"/>
</dbReference>
<accession>A0A1Y2F603</accession>
<reference evidence="12 13" key="1">
    <citation type="submission" date="2016-07" db="EMBL/GenBank/DDBJ databases">
        <title>Pervasive Adenine N6-methylation of Active Genes in Fungi.</title>
        <authorList>
            <consortium name="DOE Joint Genome Institute"/>
            <person name="Mondo S.J."/>
            <person name="Dannebaum R.O."/>
            <person name="Kuo R.C."/>
            <person name="Labutti K."/>
            <person name="Haridas S."/>
            <person name="Kuo A."/>
            <person name="Salamov A."/>
            <person name="Ahrendt S.R."/>
            <person name="Lipzen A."/>
            <person name="Sullivan W."/>
            <person name="Andreopoulos W.B."/>
            <person name="Clum A."/>
            <person name="Lindquist E."/>
            <person name="Daum C."/>
            <person name="Ramamoorthy G.K."/>
            <person name="Gryganskyi A."/>
            <person name="Culley D."/>
            <person name="Magnuson J.K."/>
            <person name="James T.Y."/>
            <person name="O'Malley M.A."/>
            <person name="Stajich J.E."/>
            <person name="Spatafora J.W."/>
            <person name="Visel A."/>
            <person name="Grigoriev I.V."/>
        </authorList>
    </citation>
    <scope>NUCLEOTIDE SEQUENCE [LARGE SCALE GENOMIC DNA]</scope>
    <source>
        <strain evidence="12 13">62-1032</strain>
    </source>
</reference>
<protein>
    <recommendedName>
        <fullName evidence="9">PAN2-PAN3 deadenylation complex catalytic subunit PAN2</fullName>
        <ecNumber evidence="9">3.1.13.4</ecNumber>
    </recommendedName>
    <alternativeName>
        <fullName evidence="9">PAB1P-dependent poly(A)-specific ribonuclease</fullName>
    </alternativeName>
    <alternativeName>
        <fullName evidence="9">Poly(A)-nuclease deadenylation complex subunit 2</fullName>
        <shortName evidence="9">PAN deadenylation complex subunit 2</shortName>
    </alternativeName>
</protein>
<dbReference type="InterPro" id="IPR013520">
    <property type="entry name" value="Ribonucl_H"/>
</dbReference>
<dbReference type="InterPro" id="IPR048841">
    <property type="entry name" value="PAN2_N"/>
</dbReference>
<evidence type="ECO:0000313" key="13">
    <source>
        <dbReference type="Proteomes" id="UP000193467"/>
    </source>
</evidence>
<proteinExistence type="inferred from homology"/>
<dbReference type="Pfam" id="PF13423">
    <property type="entry name" value="UCH_1"/>
    <property type="match status" value="1"/>
</dbReference>
<dbReference type="EMBL" id="MCGR01000027">
    <property type="protein sequence ID" value="ORY79322.1"/>
    <property type="molecule type" value="Genomic_DNA"/>
</dbReference>
<dbReference type="GO" id="GO:0046872">
    <property type="term" value="F:metal ion binding"/>
    <property type="evidence" value="ECO:0007669"/>
    <property type="project" value="UniProtKB-KW"/>
</dbReference>
<keyword evidence="4 9" id="KW-0507">mRNA processing</keyword>
<evidence type="ECO:0000256" key="7">
    <source>
        <dbReference type="ARBA" id="ARBA00022801"/>
    </source>
</evidence>
<dbReference type="SUPFAM" id="SSF69322">
    <property type="entry name" value="Tricorn protease domain 2"/>
    <property type="match status" value="1"/>
</dbReference>
<dbReference type="Gene3D" id="3.30.420.10">
    <property type="entry name" value="Ribonuclease H-like superfamily/Ribonuclease H"/>
    <property type="match status" value="1"/>
</dbReference>
<dbReference type="Gene3D" id="3.90.70.10">
    <property type="entry name" value="Cysteine proteinases"/>
    <property type="match status" value="1"/>
</dbReference>
<keyword evidence="7 9" id="KW-0378">Hydrolase</keyword>
<dbReference type="EC" id="3.1.13.4" evidence="9"/>
<comment type="cofactor">
    <cofactor evidence="9">
        <name>a divalent metal cation</name>
        <dbReference type="ChEBI" id="CHEBI:60240"/>
    </cofactor>
    <text evidence="9">Binds 2 metal cations per subunit in the catalytic exonuclease domain.</text>
</comment>
<dbReference type="InterPro" id="IPR015943">
    <property type="entry name" value="WD40/YVTN_repeat-like_dom_sf"/>
</dbReference>
<dbReference type="Proteomes" id="UP000193467">
    <property type="component" value="Unassembled WGS sequence"/>
</dbReference>
<comment type="domain">
    <text evidence="9">The linker, or PAN3 interaction domain (PID), between the WD40 repeats and the pseudo-UCH domain mediates interaction with PAN3.</text>
</comment>
<organism evidence="12 13">
    <name type="scientific">Leucosporidium creatinivorum</name>
    <dbReference type="NCBI Taxonomy" id="106004"/>
    <lineage>
        <taxon>Eukaryota</taxon>
        <taxon>Fungi</taxon>
        <taxon>Dikarya</taxon>
        <taxon>Basidiomycota</taxon>
        <taxon>Pucciniomycotina</taxon>
        <taxon>Microbotryomycetes</taxon>
        <taxon>Leucosporidiales</taxon>
        <taxon>Leucosporidium</taxon>
    </lineage>
</organism>
<evidence type="ECO:0000256" key="8">
    <source>
        <dbReference type="ARBA" id="ARBA00022839"/>
    </source>
</evidence>
<gene>
    <name evidence="9" type="primary">PAN2</name>
    <name evidence="12" type="ORF">BCR35DRAFT_291612</name>
</gene>
<dbReference type="InterPro" id="IPR036397">
    <property type="entry name" value="RNaseH_sf"/>
</dbReference>
<sequence>MAYNAYPADAAGTWQPLPSQYLPTPPSTLNFDPLSPLLFASSATGTVASYFCSPTTGLSGRYTSYRAHWGAVGEASVDNTGVLSVGGGGMNARPGKGGSVKMATRRGMALWSVETEPPAPLTTFAYTPARSSEIIATGPGSDLFMVNVNRGSIVRRQAPPAPLLHLRRSTQLVASTVTGSLVLLDTRTSELSVGESVLAHTGGISQVEAEGNYIVTIGYTMRQGLPLPDPYLKLHDTRFLRPLSPIPFPTPPALVRFHPRLSGNVVVASAEGRVQILDLKEVGKGSVFQVETPSYLTSMAISPTGEGLAFGDADGYVHLWSSQEDAKFCRFEGEVELPDTVEPPERINWREDTPLNSIGMPYYTSPLFSLLPASFDFTPSPTHHSRPVLDPAILSTVKTVDFVGYAPYPASARAAGRRNQVPAGKNGKRTVGLDAPMFRSDRERAEMKKKRDRVVSIAKLEQEEEEKADAQMPKHYRKVEIKYSRFGVEDFDFGFYNKTDYSGLETHITNSYTNSLLQALHYTGPVRTLAESHTFSACPKENCLLCEAGFLFRMLGDAKGMNCQASNFSRAFSASPQVSALGLIDHDGESATVAYASLIQTFNRYLLEQMTAESHVAGPNPSLIKGVPDSISRSPLAQLLRVEAKSVSVCQQCGVATSRDTSMSVIDIVYPRRAMSNELPPASDYPTILRNSIHRETIARMVCTACRQTNHLRIRRVLAETPLPPVLVINAGVRTSDELDIWVDGRQGAGKRFMQPRFSVGRNGDNVVVKGVDGGETTEGAITYELRAMVVQIQSDGDPPHLVALARVSSEEATPGGSWHLFNDFLVKPISEDEALSFPGSWKIPAVLFYERVDARELLDFSPLPLSGDPSILSEDITVSRNRDPALVKHQPLSADELPRKGTLISIDAEFVSLQQEEAEFHSDGTKKVIRPSRMTLARVSVLRGEGPETGIPFIDDHIHTSDTVVDYLTEFSGIRAGDLDPFASRHTLVPLKVAYKKLRILVDLGCVFIGHGLNKDFRIINIYIPPSQIIDTVNIYHLPHRQRKLSLRFLAWAVLHSAIQADTHDSIEDARTALQLYEEHNRLEAEGSWEDVLEEVYREGKQTNFKVPSLEPPPPPAREGPSPGIGALGPLPAQRSFGGGGSFRQPRSYNP</sequence>
<comment type="subunit">
    <text evidence="9">Forms a heterotrimer with an asymmetric homodimer of the regulatory subunit PAN3 to form the poly(A)-nuclease (PAN) deadenylation complex.</text>
</comment>
<dbReference type="HAMAP" id="MF_03182">
    <property type="entry name" value="PAN2"/>
    <property type="match status" value="1"/>
</dbReference>
<dbReference type="FunFam" id="3.30.420.10:FF:000028">
    <property type="entry name" value="PAN2-PAN3 deadenylation complex catalytic subunit PAN2"/>
    <property type="match status" value="1"/>
</dbReference>
<evidence type="ECO:0000256" key="10">
    <source>
        <dbReference type="SAM" id="MobiDB-lite"/>
    </source>
</evidence>
<dbReference type="STRING" id="106004.A0A1Y2F603"/>
<feature type="binding site" evidence="9">
    <location>
        <position position="1017"/>
    </location>
    <ligand>
        <name>a divalent metal cation</name>
        <dbReference type="ChEBI" id="CHEBI:60240"/>
        <note>catalytic</note>
    </ligand>
</feature>
<dbReference type="Gene3D" id="2.130.10.10">
    <property type="entry name" value="YVTN repeat-like/Quinoprotein amine dehydrogenase"/>
    <property type="match status" value="1"/>
</dbReference>
<dbReference type="InterPro" id="IPR030843">
    <property type="entry name" value="PAN2"/>
</dbReference>
<dbReference type="GO" id="GO:0006397">
    <property type="term" value="P:mRNA processing"/>
    <property type="evidence" value="ECO:0007669"/>
    <property type="project" value="UniProtKB-KW"/>
</dbReference>
<keyword evidence="8 9" id="KW-0269">Exonuclease</keyword>
<feature type="binding site" evidence="9">
    <location>
        <position position="908"/>
    </location>
    <ligand>
        <name>a divalent metal cation</name>
        <dbReference type="ChEBI" id="CHEBI:60240"/>
        <note>catalytic</note>
    </ligand>
</feature>
<dbReference type="GO" id="GO:0003676">
    <property type="term" value="F:nucleic acid binding"/>
    <property type="evidence" value="ECO:0007669"/>
    <property type="project" value="InterPro"/>
</dbReference>
<evidence type="ECO:0000256" key="9">
    <source>
        <dbReference type="HAMAP-Rule" id="MF_03182"/>
    </source>
</evidence>
<dbReference type="InterPro" id="IPR050785">
    <property type="entry name" value="PAN2-PAN3_catalytic_subunit"/>
</dbReference>
<dbReference type="SUPFAM" id="SSF53098">
    <property type="entry name" value="Ribonuclease H-like"/>
    <property type="match status" value="1"/>
</dbReference>
<comment type="subcellular location">
    <subcellularLocation>
        <location evidence="1 9">Cytoplasm</location>
    </subcellularLocation>
</comment>
<dbReference type="InterPro" id="IPR038765">
    <property type="entry name" value="Papain-like_cys_pep_sf"/>
</dbReference>
<feature type="binding site" evidence="9">
    <location>
        <position position="910"/>
    </location>
    <ligand>
        <name>a divalent metal cation</name>
        <dbReference type="ChEBI" id="CHEBI:60240"/>
        <note>catalytic</note>
    </ligand>
</feature>
<evidence type="ECO:0000256" key="4">
    <source>
        <dbReference type="ARBA" id="ARBA00022664"/>
    </source>
</evidence>
<dbReference type="SMART" id="SM00479">
    <property type="entry name" value="EXOIII"/>
    <property type="match status" value="1"/>
</dbReference>
<dbReference type="AlphaFoldDB" id="A0A1Y2F603"/>
<feature type="region of interest" description="Linker" evidence="9">
    <location>
        <begin position="334"/>
        <end position="470"/>
    </location>
</feature>
<feature type="domain" description="USP" evidence="11">
    <location>
        <begin position="502"/>
        <end position="853"/>
    </location>
</feature>
<dbReference type="PROSITE" id="PS50235">
    <property type="entry name" value="USP_3"/>
    <property type="match status" value="1"/>
</dbReference>
<dbReference type="Pfam" id="PF20770">
    <property type="entry name" value="PAN2_N"/>
    <property type="match status" value="1"/>
</dbReference>
<dbReference type="GO" id="GO:0004535">
    <property type="term" value="F:poly(A)-specific ribonuclease activity"/>
    <property type="evidence" value="ECO:0007669"/>
    <property type="project" value="UniProtKB-UniRule"/>
</dbReference>
<keyword evidence="6 9" id="KW-0479">Metal-binding</keyword>
<dbReference type="OrthoDB" id="16516at2759"/>
<comment type="function">
    <text evidence="9">Catalytic subunit of the poly(A)-nuclease (PAN) deadenylation complex, one of two cytoplasmic mRNA deadenylases involved in mRNA turnover. PAN specifically shortens poly(A) tails of RNA and the activity is stimulated by poly(A)-binding protein PAB1. PAN deadenylation is followed by rapid degradation of the shortened mRNA tails by the CCR4-NOT complex. Deadenylated mRNAs are then degraded by two alternative mechanisms, namely exosome-mediated 3'-5' exonucleolytic degradation, or deadenlyation-dependent mRNA decaping and subsequent 5'-3' exonucleolytic degradation by XRN1. May also be involved in post-transcriptional maturation of mRNA poly(A) tails.</text>
</comment>
<comment type="caution">
    <text evidence="12">The sequence shown here is derived from an EMBL/GenBank/DDBJ whole genome shotgun (WGS) entry which is preliminary data.</text>
</comment>
<dbReference type="InterPro" id="IPR028881">
    <property type="entry name" value="PAN2_UCH_dom"/>
</dbReference>
<keyword evidence="13" id="KW-1185">Reference proteome</keyword>
<dbReference type="PANTHER" id="PTHR15728:SF0">
    <property type="entry name" value="PAN2-PAN3 DEADENYLATION COMPLEX CATALYTIC SUBUNIT PAN2"/>
    <property type="match status" value="1"/>
</dbReference>
<feature type="region of interest" description="Disordered" evidence="10">
    <location>
        <begin position="1104"/>
        <end position="1152"/>
    </location>
</feature>
<evidence type="ECO:0000256" key="2">
    <source>
        <dbReference type="ARBA" id="ARBA00022490"/>
    </source>
</evidence>
<evidence type="ECO:0000256" key="1">
    <source>
        <dbReference type="ARBA" id="ARBA00004496"/>
    </source>
</evidence>
<dbReference type="GO" id="GO:0031251">
    <property type="term" value="C:PAN complex"/>
    <property type="evidence" value="ECO:0007669"/>
    <property type="project" value="UniProtKB-UniRule"/>
</dbReference>
<keyword evidence="2 9" id="KW-0963">Cytoplasm</keyword>
<evidence type="ECO:0000256" key="6">
    <source>
        <dbReference type="ARBA" id="ARBA00022723"/>
    </source>
</evidence>
<dbReference type="CDD" id="cd06143">
    <property type="entry name" value="PAN2_exo"/>
    <property type="match status" value="1"/>
</dbReference>
<evidence type="ECO:0000256" key="5">
    <source>
        <dbReference type="ARBA" id="ARBA00022722"/>
    </source>
</evidence>
<dbReference type="FunCoup" id="A0A1Y2F603">
    <property type="interactions" value="367"/>
</dbReference>
<keyword evidence="3" id="KW-0853">WD repeat</keyword>
<dbReference type="InterPro" id="IPR028889">
    <property type="entry name" value="USP"/>
</dbReference>
<dbReference type="GO" id="GO:0000932">
    <property type="term" value="C:P-body"/>
    <property type="evidence" value="ECO:0007669"/>
    <property type="project" value="TreeGrafter"/>
</dbReference>
<evidence type="ECO:0000313" key="12">
    <source>
        <dbReference type="EMBL" id="ORY79322.1"/>
    </source>
</evidence>
<dbReference type="InParanoid" id="A0A1Y2F603"/>
<dbReference type="GO" id="GO:0000289">
    <property type="term" value="P:nuclear-transcribed mRNA poly(A) tail shortening"/>
    <property type="evidence" value="ECO:0007669"/>
    <property type="project" value="UniProtKB-UniRule"/>
</dbReference>
<feature type="binding site" evidence="9">
    <location>
        <position position="1070"/>
    </location>
    <ligand>
        <name>a divalent metal cation</name>
        <dbReference type="ChEBI" id="CHEBI:60240"/>
        <note>catalytic</note>
    </ligand>
</feature>
<dbReference type="Pfam" id="PF00929">
    <property type="entry name" value="RNase_T"/>
    <property type="match status" value="1"/>
</dbReference>
<comment type="similarity">
    <text evidence="9">Belongs to the peptidase C19 family. PAN2 subfamily.</text>
</comment>